<sequence>MPSSQVSDDTAAAAANRKSKKSKSSSSTGAPIVVHHFPVNSYHSRIYISFNHAMAPFFSAFLSCFLPSFSSQRARASDDGKAPSNSHSKESKKTKPSGAPIVVSHFPTNSYISRL</sequence>
<feature type="region of interest" description="Disordered" evidence="1">
    <location>
        <begin position="74"/>
        <end position="115"/>
    </location>
</feature>
<evidence type="ECO:0000256" key="1">
    <source>
        <dbReference type="SAM" id="MobiDB-lite"/>
    </source>
</evidence>
<evidence type="ECO:0000313" key="2">
    <source>
        <dbReference type="EMBL" id="KAK9910000.1"/>
    </source>
</evidence>
<name>A0AAW1VUC4_RUBAR</name>
<accession>A0AAW1VUC4</accession>
<dbReference type="EMBL" id="JBEDUW010000007">
    <property type="protein sequence ID" value="KAK9910000.1"/>
    <property type="molecule type" value="Genomic_DNA"/>
</dbReference>
<feature type="compositionally biased region" description="Basic and acidic residues" evidence="1">
    <location>
        <begin position="75"/>
        <end position="93"/>
    </location>
</feature>
<feature type="compositionally biased region" description="Polar residues" evidence="1">
    <location>
        <begin position="106"/>
        <end position="115"/>
    </location>
</feature>
<evidence type="ECO:0000313" key="3">
    <source>
        <dbReference type="Proteomes" id="UP001457282"/>
    </source>
</evidence>
<organism evidence="2 3">
    <name type="scientific">Rubus argutus</name>
    <name type="common">Southern blackberry</name>
    <dbReference type="NCBI Taxonomy" id="59490"/>
    <lineage>
        <taxon>Eukaryota</taxon>
        <taxon>Viridiplantae</taxon>
        <taxon>Streptophyta</taxon>
        <taxon>Embryophyta</taxon>
        <taxon>Tracheophyta</taxon>
        <taxon>Spermatophyta</taxon>
        <taxon>Magnoliopsida</taxon>
        <taxon>eudicotyledons</taxon>
        <taxon>Gunneridae</taxon>
        <taxon>Pentapetalae</taxon>
        <taxon>rosids</taxon>
        <taxon>fabids</taxon>
        <taxon>Rosales</taxon>
        <taxon>Rosaceae</taxon>
        <taxon>Rosoideae</taxon>
        <taxon>Rosoideae incertae sedis</taxon>
        <taxon>Rubus</taxon>
    </lineage>
</organism>
<dbReference type="PANTHER" id="PTHR37748">
    <property type="entry name" value="PROTEIN, PUTATIVE-RELATED"/>
    <property type="match status" value="1"/>
</dbReference>
<dbReference type="PANTHER" id="PTHR37748:SF1">
    <property type="entry name" value="PROTEIN, PUTATIVE-RELATED"/>
    <property type="match status" value="1"/>
</dbReference>
<proteinExistence type="predicted"/>
<comment type="caution">
    <text evidence="2">The sequence shown here is derived from an EMBL/GenBank/DDBJ whole genome shotgun (WGS) entry which is preliminary data.</text>
</comment>
<dbReference type="AlphaFoldDB" id="A0AAW1VUC4"/>
<protein>
    <submittedName>
        <fullName evidence="2">Uncharacterized protein</fullName>
    </submittedName>
</protein>
<feature type="region of interest" description="Disordered" evidence="1">
    <location>
        <begin position="1"/>
        <end position="31"/>
    </location>
</feature>
<gene>
    <name evidence="2" type="ORF">M0R45_033977</name>
</gene>
<keyword evidence="3" id="KW-1185">Reference proteome</keyword>
<dbReference type="Proteomes" id="UP001457282">
    <property type="component" value="Unassembled WGS sequence"/>
</dbReference>
<reference evidence="2 3" key="1">
    <citation type="journal article" date="2023" name="G3 (Bethesda)">
        <title>A chromosome-length genome assembly and annotation of blackberry (Rubus argutus, cv. 'Hillquist').</title>
        <authorList>
            <person name="Bruna T."/>
            <person name="Aryal R."/>
            <person name="Dudchenko O."/>
            <person name="Sargent D.J."/>
            <person name="Mead D."/>
            <person name="Buti M."/>
            <person name="Cavallini A."/>
            <person name="Hytonen T."/>
            <person name="Andres J."/>
            <person name="Pham M."/>
            <person name="Weisz D."/>
            <person name="Mascagni F."/>
            <person name="Usai G."/>
            <person name="Natali L."/>
            <person name="Bassil N."/>
            <person name="Fernandez G.E."/>
            <person name="Lomsadze A."/>
            <person name="Armour M."/>
            <person name="Olukolu B."/>
            <person name="Poorten T."/>
            <person name="Britton C."/>
            <person name="Davik J."/>
            <person name="Ashrafi H."/>
            <person name="Aiden E.L."/>
            <person name="Borodovsky M."/>
            <person name="Worthington M."/>
        </authorList>
    </citation>
    <scope>NUCLEOTIDE SEQUENCE [LARGE SCALE GENOMIC DNA]</scope>
    <source>
        <strain evidence="2">PI 553951</strain>
    </source>
</reference>